<proteinExistence type="predicted"/>
<dbReference type="Pfam" id="PF11761">
    <property type="entry name" value="CbiG_mid"/>
    <property type="match status" value="1"/>
</dbReference>
<evidence type="ECO:0000313" key="5">
    <source>
        <dbReference type="Proteomes" id="UP000886757"/>
    </source>
</evidence>
<dbReference type="InterPro" id="IPR036518">
    <property type="entry name" value="CobE/GbiG_C_sf"/>
</dbReference>
<dbReference type="Gene3D" id="3.40.50.11220">
    <property type="match status" value="1"/>
</dbReference>
<dbReference type="Gene3D" id="3.30.420.180">
    <property type="entry name" value="CobE/GbiG C-terminal domain"/>
    <property type="match status" value="1"/>
</dbReference>
<keyword evidence="4" id="KW-0378">Hydrolase</keyword>
<evidence type="ECO:0000259" key="1">
    <source>
        <dbReference type="Pfam" id="PF01890"/>
    </source>
</evidence>
<feature type="domain" description="Cobalamin biosynthesis central region" evidence="3">
    <location>
        <begin position="129"/>
        <end position="204"/>
    </location>
</feature>
<dbReference type="InterPro" id="IPR002750">
    <property type="entry name" value="CobE/GbiG_C"/>
</dbReference>
<name>A0A9D1ABG9_9FIRM</name>
<gene>
    <name evidence="4" type="ORF">IAB31_05175</name>
</gene>
<dbReference type="PANTHER" id="PTHR37477:SF1">
    <property type="entry name" value="COBALT-PRECORRIN-5A HYDROLASE"/>
    <property type="match status" value="1"/>
</dbReference>
<dbReference type="InterPro" id="IPR052553">
    <property type="entry name" value="CbiG_hydrolase"/>
</dbReference>
<dbReference type="GO" id="GO:0009236">
    <property type="term" value="P:cobalamin biosynthetic process"/>
    <property type="evidence" value="ECO:0007669"/>
    <property type="project" value="InterPro"/>
</dbReference>
<dbReference type="Proteomes" id="UP000886757">
    <property type="component" value="Unassembled WGS sequence"/>
</dbReference>
<dbReference type="Pfam" id="PF11760">
    <property type="entry name" value="CbiG_N"/>
    <property type="match status" value="1"/>
</dbReference>
<dbReference type="PANTHER" id="PTHR37477">
    <property type="entry name" value="COBALT-PRECORRIN-5A HYDROLASE"/>
    <property type="match status" value="1"/>
</dbReference>
<dbReference type="InterPro" id="IPR021744">
    <property type="entry name" value="CbiG_N"/>
</dbReference>
<organism evidence="4 5">
    <name type="scientific">Candidatus Choladousia intestinavium</name>
    <dbReference type="NCBI Taxonomy" id="2840727"/>
    <lineage>
        <taxon>Bacteria</taxon>
        <taxon>Bacillati</taxon>
        <taxon>Bacillota</taxon>
        <taxon>Clostridia</taxon>
        <taxon>Lachnospirales</taxon>
        <taxon>Lachnospiraceae</taxon>
        <taxon>Lachnospiraceae incertae sedis</taxon>
        <taxon>Candidatus Choladousia</taxon>
    </lineage>
</organism>
<evidence type="ECO:0000259" key="3">
    <source>
        <dbReference type="Pfam" id="PF11761"/>
    </source>
</evidence>
<comment type="caution">
    <text evidence="4">The sequence shown here is derived from an EMBL/GenBank/DDBJ whole genome shotgun (WGS) entry which is preliminary data.</text>
</comment>
<dbReference type="InterPro" id="IPR038029">
    <property type="entry name" value="GbiG_N_sf"/>
</dbReference>
<dbReference type="SUPFAM" id="SSF159664">
    <property type="entry name" value="CobE/GbiG C-terminal domain-like"/>
    <property type="match status" value="1"/>
</dbReference>
<sequence>MKKMGIASFTERGRKRAEEVWKIFLGEYQILPYEKDRGESLKEWCLRCFEEGEALVFVGACGIAVRTIAPFLQDKTKDPAVLVMDEAGRYVISLVSGHLGGANRLALKIAESLGAEPVITTATDVNGKFAVDVFAKDNQLAISSMKAAKEISAAVLRGSRVYLFCHGKIKGKVPEELTLWEEEELPAGKEGALIWISPFLPPESGKGFSGPVLHLIPQVLSVGIGCRKGKSRAEIRETVLEAASQAKVSCRAFLQAASIDLKKEEAGILEFCEEEGLLYKTYSSGELSGIEGEFSSSSFVKGITGTDNVCERAALASAGEGGRLLLKKYAKNGVTAAFAVREWSVDFGK</sequence>
<dbReference type="InterPro" id="IPR021745">
    <property type="entry name" value="CbiG_mid"/>
</dbReference>
<dbReference type="SUPFAM" id="SSF159672">
    <property type="entry name" value="CbiG N-terminal domain-like"/>
    <property type="match status" value="1"/>
</dbReference>
<dbReference type="AlphaFoldDB" id="A0A9D1ABG9"/>
<reference evidence="4" key="2">
    <citation type="journal article" date="2021" name="PeerJ">
        <title>Extensive microbial diversity within the chicken gut microbiome revealed by metagenomics and culture.</title>
        <authorList>
            <person name="Gilroy R."/>
            <person name="Ravi A."/>
            <person name="Getino M."/>
            <person name="Pursley I."/>
            <person name="Horton D.L."/>
            <person name="Alikhan N.F."/>
            <person name="Baker D."/>
            <person name="Gharbi K."/>
            <person name="Hall N."/>
            <person name="Watson M."/>
            <person name="Adriaenssens E.M."/>
            <person name="Foster-Nyarko E."/>
            <person name="Jarju S."/>
            <person name="Secka A."/>
            <person name="Antonio M."/>
            <person name="Oren A."/>
            <person name="Chaudhuri R.R."/>
            <person name="La Ragione R."/>
            <person name="Hildebrand F."/>
            <person name="Pallen M.J."/>
        </authorList>
    </citation>
    <scope>NUCLEOTIDE SEQUENCE</scope>
    <source>
        <strain evidence="4">ChiSjej4B22-8148</strain>
    </source>
</reference>
<accession>A0A9D1ABG9</accession>
<dbReference type="GO" id="GO:0016787">
    <property type="term" value="F:hydrolase activity"/>
    <property type="evidence" value="ECO:0007669"/>
    <property type="project" value="UniProtKB-KW"/>
</dbReference>
<dbReference type="Pfam" id="PF01890">
    <property type="entry name" value="CbiG_C"/>
    <property type="match status" value="1"/>
</dbReference>
<protein>
    <submittedName>
        <fullName evidence="4">Cobalt-precorrin 5A hydrolase</fullName>
    </submittedName>
</protein>
<evidence type="ECO:0000313" key="4">
    <source>
        <dbReference type="EMBL" id="HIR13300.1"/>
    </source>
</evidence>
<feature type="domain" description="CobE/GbiG C-terminal" evidence="1">
    <location>
        <begin position="220"/>
        <end position="339"/>
    </location>
</feature>
<reference evidence="4" key="1">
    <citation type="submission" date="2020-10" db="EMBL/GenBank/DDBJ databases">
        <authorList>
            <person name="Gilroy R."/>
        </authorList>
    </citation>
    <scope>NUCLEOTIDE SEQUENCE</scope>
    <source>
        <strain evidence="4">ChiSjej4B22-8148</strain>
    </source>
</reference>
<dbReference type="EMBL" id="DVGK01000059">
    <property type="protein sequence ID" value="HIR13300.1"/>
    <property type="molecule type" value="Genomic_DNA"/>
</dbReference>
<evidence type="ECO:0000259" key="2">
    <source>
        <dbReference type="Pfam" id="PF11760"/>
    </source>
</evidence>
<feature type="domain" description="Cobalamin synthesis G N-terminal" evidence="2">
    <location>
        <begin position="47"/>
        <end position="124"/>
    </location>
</feature>